<protein>
    <recommendedName>
        <fullName evidence="1">MULE transposase domain-containing protein</fullName>
    </recommendedName>
</protein>
<evidence type="ECO:0000313" key="3">
    <source>
        <dbReference type="Proteomes" id="UP000235145"/>
    </source>
</evidence>
<gene>
    <name evidence="2" type="ORF">LSAT_V11C200072610</name>
</gene>
<organism evidence="2 3">
    <name type="scientific">Lactuca sativa</name>
    <name type="common">Garden lettuce</name>
    <dbReference type="NCBI Taxonomy" id="4236"/>
    <lineage>
        <taxon>Eukaryota</taxon>
        <taxon>Viridiplantae</taxon>
        <taxon>Streptophyta</taxon>
        <taxon>Embryophyta</taxon>
        <taxon>Tracheophyta</taxon>
        <taxon>Spermatophyta</taxon>
        <taxon>Magnoliopsida</taxon>
        <taxon>eudicotyledons</taxon>
        <taxon>Gunneridae</taxon>
        <taxon>Pentapetalae</taxon>
        <taxon>asterids</taxon>
        <taxon>campanulids</taxon>
        <taxon>Asterales</taxon>
        <taxon>Asteraceae</taxon>
        <taxon>Cichorioideae</taxon>
        <taxon>Cichorieae</taxon>
        <taxon>Lactucinae</taxon>
        <taxon>Lactuca</taxon>
    </lineage>
</organism>
<dbReference type="AlphaFoldDB" id="A0A9R1WJZ2"/>
<comment type="caution">
    <text evidence="2">The sequence shown here is derived from an EMBL/GenBank/DDBJ whole genome shotgun (WGS) entry which is preliminary data.</text>
</comment>
<evidence type="ECO:0000259" key="1">
    <source>
        <dbReference type="Pfam" id="PF10551"/>
    </source>
</evidence>
<dbReference type="InterPro" id="IPR052579">
    <property type="entry name" value="Zinc_finger_SWIM"/>
</dbReference>
<dbReference type="Pfam" id="PF10551">
    <property type="entry name" value="MULE"/>
    <property type="match status" value="1"/>
</dbReference>
<name>A0A9R1WJZ2_LACSA</name>
<keyword evidence="3" id="KW-1185">Reference proteome</keyword>
<evidence type="ECO:0000313" key="2">
    <source>
        <dbReference type="EMBL" id="KAJ0224070.1"/>
    </source>
</evidence>
<accession>A0A9R1WJZ2</accession>
<feature type="domain" description="MULE transposase" evidence="1">
    <location>
        <begin position="21"/>
        <end position="107"/>
    </location>
</feature>
<proteinExistence type="predicted"/>
<dbReference type="EMBL" id="NBSK02000002">
    <property type="protein sequence ID" value="KAJ0224070.1"/>
    <property type="molecule type" value="Genomic_DNA"/>
</dbReference>
<sequence length="284" mass="32946">MVGYLPYLKSLKKKELFMSSQTNKYNMSLLDIIGVSCFNTSFYFEFVFLERKDEYSYILALSVFKKTLENREPSVIMSDRELSLMNAIKTVFPNTINLLCIWHIEKNVLANCKKHFTNTDEFDIFMSNWNNVAYSTTSTIFESTLGEFELLYQTRANKSLLVLGKKNYLHFGNRSSSRAEGAHSKLKSYLQVSTGGFQGITEKFCLAIRHKFNEIKVKLANKKVKVLRCDTPLEQFCTDYIMSHFALKKIYIPYEKVKKGTMAPWADHFMVIMGLPCAHKMQHL</sequence>
<dbReference type="PANTHER" id="PTHR31569">
    <property type="entry name" value="SWIM-TYPE DOMAIN-CONTAINING PROTEIN"/>
    <property type="match status" value="1"/>
</dbReference>
<dbReference type="Proteomes" id="UP000235145">
    <property type="component" value="Unassembled WGS sequence"/>
</dbReference>
<reference evidence="2 3" key="1">
    <citation type="journal article" date="2017" name="Nat. Commun.">
        <title>Genome assembly with in vitro proximity ligation data and whole-genome triplication in lettuce.</title>
        <authorList>
            <person name="Reyes-Chin-Wo S."/>
            <person name="Wang Z."/>
            <person name="Yang X."/>
            <person name="Kozik A."/>
            <person name="Arikit S."/>
            <person name="Song C."/>
            <person name="Xia L."/>
            <person name="Froenicke L."/>
            <person name="Lavelle D.O."/>
            <person name="Truco M.J."/>
            <person name="Xia R."/>
            <person name="Zhu S."/>
            <person name="Xu C."/>
            <person name="Xu H."/>
            <person name="Xu X."/>
            <person name="Cox K."/>
            <person name="Korf I."/>
            <person name="Meyers B.C."/>
            <person name="Michelmore R.W."/>
        </authorList>
    </citation>
    <scope>NUCLEOTIDE SEQUENCE [LARGE SCALE GENOMIC DNA]</scope>
    <source>
        <strain evidence="3">cv. Salinas</strain>
        <tissue evidence="2">Seedlings</tissue>
    </source>
</reference>
<dbReference type="InterPro" id="IPR018289">
    <property type="entry name" value="MULE_transposase_dom"/>
</dbReference>
<dbReference type="PANTHER" id="PTHR31569:SF4">
    <property type="entry name" value="SWIM-TYPE DOMAIN-CONTAINING PROTEIN"/>
    <property type="match status" value="1"/>
</dbReference>